<dbReference type="OrthoDB" id="3105115at2759"/>
<sequence>MAEPPVIKDAAALKHDALSAYEAATVLLQHKVDFPPDKDSSSSDVDEWISDVYLQWTVCSNFWQPAGIKKTVWNDTEYALLECLPLVDKALIDDSCERFNTLVHRAHKYSIPNLRPIPLDTPSPSPEPELRVQTPAPPGTMTPPPAPKPTTPPPQKEKTPVLQKPQSTAPITPQRVAPRSTPNLDLSAANPAPNTSSSNVRASGPAPYNIPKPPMRRFTTPSTTQRTGPSSSSQRKVTPSLIASKSAQPSKAASSSQTTPPKPVDALKSRPPLPATRFVGFDKSTVDDNSGPSDSTEAFQKDWSLPLHNKPAQLKIGPPINISRSGASTQASFQVLVFNAADRPNVIQGPDPDLSPLREGNVLVPLSDRQPLFLPGTDDEEEPVPDNLVAGEAALFEDDGLAYNFSNLDDGEAIPPHDEPMDLDKDKPQSDDEEPSPPPTNIARRLRQEPRILFVFDDVTGDFVESHPTIFLPRPATTPSQSQDLRRSSRPHISPVNPDTAYLKFTQGAKSDATKKKKKDAKGKDRATETKAPRKRARTEDDTVPTKDSKPAPKKPKLKETVVIEDDEPAVATKVVRRRGPGLSRPPPVTLGVSGGGF</sequence>
<protein>
    <submittedName>
        <fullName evidence="2">Uncharacterized protein</fullName>
    </submittedName>
</protein>
<feature type="compositionally biased region" description="Basic and acidic residues" evidence="1">
    <location>
        <begin position="415"/>
        <end position="430"/>
    </location>
</feature>
<dbReference type="AlphaFoldDB" id="A0A2H3CVU1"/>
<dbReference type="InParanoid" id="A0A2H3CVU1"/>
<feature type="region of interest" description="Disordered" evidence="1">
    <location>
        <begin position="466"/>
        <end position="598"/>
    </location>
</feature>
<evidence type="ECO:0000313" key="3">
    <source>
        <dbReference type="Proteomes" id="UP000217790"/>
    </source>
</evidence>
<dbReference type="Proteomes" id="UP000217790">
    <property type="component" value="Unassembled WGS sequence"/>
</dbReference>
<accession>A0A2H3CVU1</accession>
<feature type="region of interest" description="Disordered" evidence="1">
    <location>
        <begin position="113"/>
        <end position="298"/>
    </location>
</feature>
<name>A0A2H3CVU1_ARMGA</name>
<feature type="compositionally biased region" description="Low complexity" evidence="1">
    <location>
        <begin position="243"/>
        <end position="259"/>
    </location>
</feature>
<feature type="region of interest" description="Disordered" evidence="1">
    <location>
        <begin position="404"/>
        <end position="448"/>
    </location>
</feature>
<dbReference type="STRING" id="47427.A0A2H3CVU1"/>
<evidence type="ECO:0000313" key="2">
    <source>
        <dbReference type="EMBL" id="PBK82568.1"/>
    </source>
</evidence>
<evidence type="ECO:0000256" key="1">
    <source>
        <dbReference type="SAM" id="MobiDB-lite"/>
    </source>
</evidence>
<feature type="compositionally biased region" description="Polar residues" evidence="1">
    <location>
        <begin position="219"/>
        <end position="237"/>
    </location>
</feature>
<organism evidence="2 3">
    <name type="scientific">Armillaria gallica</name>
    <name type="common">Bulbous honey fungus</name>
    <name type="synonym">Armillaria bulbosa</name>
    <dbReference type="NCBI Taxonomy" id="47427"/>
    <lineage>
        <taxon>Eukaryota</taxon>
        <taxon>Fungi</taxon>
        <taxon>Dikarya</taxon>
        <taxon>Basidiomycota</taxon>
        <taxon>Agaricomycotina</taxon>
        <taxon>Agaricomycetes</taxon>
        <taxon>Agaricomycetidae</taxon>
        <taxon>Agaricales</taxon>
        <taxon>Marasmiineae</taxon>
        <taxon>Physalacriaceae</taxon>
        <taxon>Armillaria</taxon>
    </lineage>
</organism>
<feature type="compositionally biased region" description="Polar residues" evidence="1">
    <location>
        <begin position="287"/>
        <end position="298"/>
    </location>
</feature>
<proteinExistence type="predicted"/>
<feature type="non-terminal residue" evidence="2">
    <location>
        <position position="598"/>
    </location>
</feature>
<dbReference type="EMBL" id="KZ293715">
    <property type="protein sequence ID" value="PBK82568.1"/>
    <property type="molecule type" value="Genomic_DNA"/>
</dbReference>
<reference evidence="3" key="1">
    <citation type="journal article" date="2017" name="Nat. Ecol. Evol.">
        <title>Genome expansion and lineage-specific genetic innovations in the forest pathogenic fungi Armillaria.</title>
        <authorList>
            <person name="Sipos G."/>
            <person name="Prasanna A.N."/>
            <person name="Walter M.C."/>
            <person name="O'Connor E."/>
            <person name="Balint B."/>
            <person name="Krizsan K."/>
            <person name="Kiss B."/>
            <person name="Hess J."/>
            <person name="Varga T."/>
            <person name="Slot J."/>
            <person name="Riley R."/>
            <person name="Boka B."/>
            <person name="Rigling D."/>
            <person name="Barry K."/>
            <person name="Lee J."/>
            <person name="Mihaltcheva S."/>
            <person name="LaButti K."/>
            <person name="Lipzen A."/>
            <person name="Waldron R."/>
            <person name="Moloney N.M."/>
            <person name="Sperisen C."/>
            <person name="Kredics L."/>
            <person name="Vagvoelgyi C."/>
            <person name="Patrignani A."/>
            <person name="Fitzpatrick D."/>
            <person name="Nagy I."/>
            <person name="Doyle S."/>
            <person name="Anderson J.B."/>
            <person name="Grigoriev I.V."/>
            <person name="Gueldener U."/>
            <person name="Muensterkoetter M."/>
            <person name="Nagy L.G."/>
        </authorList>
    </citation>
    <scope>NUCLEOTIDE SEQUENCE [LARGE SCALE GENOMIC DNA]</scope>
    <source>
        <strain evidence="3">Ar21-2</strain>
    </source>
</reference>
<feature type="compositionally biased region" description="Basic and acidic residues" evidence="1">
    <location>
        <begin position="522"/>
        <end position="551"/>
    </location>
</feature>
<keyword evidence="3" id="KW-1185">Reference proteome</keyword>
<feature type="compositionally biased region" description="Pro residues" evidence="1">
    <location>
        <begin position="135"/>
        <end position="154"/>
    </location>
</feature>
<gene>
    <name evidence="2" type="ORF">ARMGADRAFT_1090147</name>
</gene>
<feature type="compositionally biased region" description="Low complexity" evidence="1">
    <location>
        <begin position="187"/>
        <end position="199"/>
    </location>
</feature>